<gene>
    <name evidence="2" type="ORF">GCM10022289_03560</name>
</gene>
<name>A0ABP8B3M1_9SPHI</name>
<accession>A0ABP8B3M1</accession>
<reference evidence="3" key="1">
    <citation type="journal article" date="2019" name="Int. J. Syst. Evol. Microbiol.">
        <title>The Global Catalogue of Microorganisms (GCM) 10K type strain sequencing project: providing services to taxonomists for standard genome sequencing and annotation.</title>
        <authorList>
            <consortium name="The Broad Institute Genomics Platform"/>
            <consortium name="The Broad Institute Genome Sequencing Center for Infectious Disease"/>
            <person name="Wu L."/>
            <person name="Ma J."/>
        </authorList>
    </citation>
    <scope>NUCLEOTIDE SEQUENCE [LARGE SCALE GENOMIC DNA]</scope>
    <source>
        <strain evidence="3">JCM 17626</strain>
    </source>
</reference>
<feature type="domain" description="Glycosyl transferase family 1" evidence="1">
    <location>
        <begin position="199"/>
        <end position="377"/>
    </location>
</feature>
<dbReference type="EMBL" id="BAABBY010000001">
    <property type="protein sequence ID" value="GAA4197004.1"/>
    <property type="molecule type" value="Genomic_DNA"/>
</dbReference>
<dbReference type="RefSeq" id="WP_344848882.1">
    <property type="nucleotide sequence ID" value="NZ_BAABBY010000001.1"/>
</dbReference>
<comment type="caution">
    <text evidence="2">The sequence shown here is derived from an EMBL/GenBank/DDBJ whole genome shotgun (WGS) entry which is preliminary data.</text>
</comment>
<evidence type="ECO:0000259" key="1">
    <source>
        <dbReference type="Pfam" id="PF00534"/>
    </source>
</evidence>
<dbReference type="SUPFAM" id="SSF53756">
    <property type="entry name" value="UDP-Glycosyltransferase/glycogen phosphorylase"/>
    <property type="match status" value="1"/>
</dbReference>
<organism evidence="2 3">
    <name type="scientific">Pedobacter jeongneungensis</name>
    <dbReference type="NCBI Taxonomy" id="947309"/>
    <lineage>
        <taxon>Bacteria</taxon>
        <taxon>Pseudomonadati</taxon>
        <taxon>Bacteroidota</taxon>
        <taxon>Sphingobacteriia</taxon>
        <taxon>Sphingobacteriales</taxon>
        <taxon>Sphingobacteriaceae</taxon>
        <taxon>Pedobacter</taxon>
    </lineage>
</organism>
<dbReference type="Proteomes" id="UP001501772">
    <property type="component" value="Unassembled WGS sequence"/>
</dbReference>
<protein>
    <recommendedName>
        <fullName evidence="1">Glycosyl transferase family 1 domain-containing protein</fullName>
    </recommendedName>
</protein>
<proteinExistence type="predicted"/>
<keyword evidence="3" id="KW-1185">Reference proteome</keyword>
<dbReference type="CDD" id="cd03801">
    <property type="entry name" value="GT4_PimA-like"/>
    <property type="match status" value="1"/>
</dbReference>
<dbReference type="Gene3D" id="3.40.50.2000">
    <property type="entry name" value="Glycogen Phosphorylase B"/>
    <property type="match status" value="2"/>
</dbReference>
<dbReference type="InterPro" id="IPR050194">
    <property type="entry name" value="Glycosyltransferase_grp1"/>
</dbReference>
<dbReference type="Pfam" id="PF00534">
    <property type="entry name" value="Glycos_transf_1"/>
    <property type="match status" value="1"/>
</dbReference>
<sequence length="402" mass="45953">MHKIEKLAIIISHPIQYYTPVFQLLAKQLALKVFYTWGEQSIAKYDQGFGRQIEWDIPLLEGYDYIYLENISKDPGTHHLNGIINPRLIEEVEEFEPDAILIYGWASKSHLKILRFFKGKVPTYFRGDSTLLDQQKSFKSVLRKYFLKWVYSHIDKAFYVGEANKNYFEKYGLKDQQLHFACHAVDNERFSQGRKVEADRLRQKFGVADQEILILFAGKFEVKKNPSLLLEAFNALNLANAHLLFVGNGVLEGSLKRNVDGLGAKKSFDYTQDDSIKKRIHFMDFQNQREMPVVYQACDLFCLPSKGPGETWGLAVNEAMAAGKAVLVSTKVGCAVDLVKPGINGEVFKSNDLDDLVKKLGELTDRKEKLTEMGIQSQQIIQNWSFEKQVKAIVDTIYSDAK</sequence>
<dbReference type="InterPro" id="IPR001296">
    <property type="entry name" value="Glyco_trans_1"/>
</dbReference>
<evidence type="ECO:0000313" key="3">
    <source>
        <dbReference type="Proteomes" id="UP001501772"/>
    </source>
</evidence>
<evidence type="ECO:0000313" key="2">
    <source>
        <dbReference type="EMBL" id="GAA4197004.1"/>
    </source>
</evidence>
<dbReference type="PANTHER" id="PTHR45947">
    <property type="entry name" value="SULFOQUINOVOSYL TRANSFERASE SQD2"/>
    <property type="match status" value="1"/>
</dbReference>
<dbReference type="PANTHER" id="PTHR45947:SF3">
    <property type="entry name" value="SULFOQUINOVOSYL TRANSFERASE SQD2"/>
    <property type="match status" value="1"/>
</dbReference>